<name>A0A538S7B8_UNCEI</name>
<comment type="caution">
    <text evidence="1">The sequence shown here is derived from an EMBL/GenBank/DDBJ whole genome shotgun (WGS) entry which is preliminary data.</text>
</comment>
<organism evidence="1 2">
    <name type="scientific">Eiseniibacteriota bacterium</name>
    <dbReference type="NCBI Taxonomy" id="2212470"/>
    <lineage>
        <taxon>Bacteria</taxon>
        <taxon>Candidatus Eiseniibacteriota</taxon>
    </lineage>
</organism>
<dbReference type="Proteomes" id="UP000316292">
    <property type="component" value="Unassembled WGS sequence"/>
</dbReference>
<protein>
    <submittedName>
        <fullName evidence="1">Uncharacterized protein</fullName>
    </submittedName>
</protein>
<gene>
    <name evidence="1" type="ORF">E6K71_10430</name>
</gene>
<evidence type="ECO:0000313" key="1">
    <source>
        <dbReference type="EMBL" id="TMQ47250.1"/>
    </source>
</evidence>
<proteinExistence type="predicted"/>
<evidence type="ECO:0000313" key="2">
    <source>
        <dbReference type="Proteomes" id="UP000316292"/>
    </source>
</evidence>
<reference evidence="1 2" key="1">
    <citation type="journal article" date="2019" name="Nat. Microbiol.">
        <title>Mediterranean grassland soil C-N compound turnover is dependent on rainfall and depth, and is mediated by genomically divergent microorganisms.</title>
        <authorList>
            <person name="Diamond S."/>
            <person name="Andeer P.F."/>
            <person name="Li Z."/>
            <person name="Crits-Christoph A."/>
            <person name="Burstein D."/>
            <person name="Anantharaman K."/>
            <person name="Lane K.R."/>
            <person name="Thomas B.C."/>
            <person name="Pan C."/>
            <person name="Northen T.R."/>
            <person name="Banfield J.F."/>
        </authorList>
    </citation>
    <scope>NUCLEOTIDE SEQUENCE [LARGE SCALE GENOMIC DNA]</scope>
    <source>
        <strain evidence="1">WS_1</strain>
    </source>
</reference>
<dbReference type="AlphaFoldDB" id="A0A538S7B8"/>
<sequence>MRVSRGCTLLVVFVSLFSGTCESGRSTRPILPPGTNTASNGLVFTLEGGTAIPMGGTHAVCCSIWEPGRIDREALKIFYYDTTKRSSYWKMFLIPSQILEDSVLTLPTPAPGDGPVAIAATDVATGDQASSERAGSSGTVTLRSFSCGPPTEVDATVDAVLGSTTPGGRSIRVKGRFTATMYTNPISCAFSF</sequence>
<dbReference type="EMBL" id="VBOR01000119">
    <property type="protein sequence ID" value="TMQ47250.1"/>
    <property type="molecule type" value="Genomic_DNA"/>
</dbReference>
<accession>A0A538S7B8</accession>